<comment type="caution">
    <text evidence="15">The sequence shown here is derived from an EMBL/GenBank/DDBJ whole genome shotgun (WGS) entry which is preliminary data.</text>
</comment>
<dbReference type="FunFam" id="1.10.240.10:FF:000003">
    <property type="entry name" value="Tryptophan--tRNA ligase, cytoplasmic"/>
    <property type="match status" value="1"/>
</dbReference>
<organism evidence="15 16">
    <name type="scientific">Coccomyxa subellipsoidea (strain C-169)</name>
    <name type="common">Green microalga</name>
    <dbReference type="NCBI Taxonomy" id="574566"/>
    <lineage>
        <taxon>Eukaryota</taxon>
        <taxon>Viridiplantae</taxon>
        <taxon>Chlorophyta</taxon>
        <taxon>core chlorophytes</taxon>
        <taxon>Trebouxiophyceae</taxon>
        <taxon>Trebouxiophyceae incertae sedis</taxon>
        <taxon>Coccomyxaceae</taxon>
        <taxon>Coccomyxa</taxon>
        <taxon>Coccomyxa subellipsoidea</taxon>
    </lineage>
</organism>
<dbReference type="SUPFAM" id="SSF81995">
    <property type="entry name" value="beta-sandwich domain of Sec23/24"/>
    <property type="match status" value="1"/>
</dbReference>
<evidence type="ECO:0000259" key="14">
    <source>
        <dbReference type="PROSITE" id="PS51371"/>
    </source>
</evidence>
<dbReference type="InterPro" id="IPR013783">
    <property type="entry name" value="Ig-like_fold"/>
</dbReference>
<dbReference type="PRINTS" id="PR01039">
    <property type="entry name" value="TRNASYNTHTRP"/>
</dbReference>
<dbReference type="InterPro" id="IPR002306">
    <property type="entry name" value="Trp-tRNA-ligase"/>
</dbReference>
<gene>
    <name evidence="15" type="ORF">COCSUDRAFT_46541</name>
</gene>
<dbReference type="RefSeq" id="XP_005650760.1">
    <property type="nucleotide sequence ID" value="XM_005650703.1"/>
</dbReference>
<dbReference type="EC" id="6.1.1.2" evidence="3"/>
<dbReference type="SUPFAM" id="SSF54631">
    <property type="entry name" value="CBS-domain pair"/>
    <property type="match status" value="2"/>
</dbReference>
<dbReference type="Gene3D" id="3.40.50.620">
    <property type="entry name" value="HUPs"/>
    <property type="match status" value="1"/>
</dbReference>
<evidence type="ECO:0000256" key="2">
    <source>
        <dbReference type="ARBA" id="ARBA00005594"/>
    </source>
</evidence>
<keyword evidence="16" id="KW-1185">Reference proteome</keyword>
<dbReference type="CDD" id="cd00806">
    <property type="entry name" value="TrpRS_core"/>
    <property type="match status" value="1"/>
</dbReference>
<evidence type="ECO:0000256" key="3">
    <source>
        <dbReference type="ARBA" id="ARBA00013161"/>
    </source>
</evidence>
<dbReference type="InterPro" id="IPR046342">
    <property type="entry name" value="CBS_dom_sf"/>
</dbReference>
<dbReference type="KEGG" id="csl:COCSUDRAFT_46541"/>
<dbReference type="InterPro" id="IPR014729">
    <property type="entry name" value="Rossmann-like_a/b/a_fold"/>
</dbReference>
<dbReference type="InterPro" id="IPR029063">
    <property type="entry name" value="SAM-dependent_MTases_sf"/>
</dbReference>
<dbReference type="GO" id="GO:0005737">
    <property type="term" value="C:cytoplasm"/>
    <property type="evidence" value="ECO:0007669"/>
    <property type="project" value="UniProtKB-SubCell"/>
</dbReference>
<evidence type="ECO:0000256" key="9">
    <source>
        <dbReference type="ARBA" id="ARBA00022917"/>
    </source>
</evidence>
<dbReference type="Pfam" id="PF00571">
    <property type="entry name" value="CBS"/>
    <property type="match status" value="2"/>
</dbReference>
<dbReference type="PROSITE" id="PS51371">
    <property type="entry name" value="CBS"/>
    <property type="match status" value="2"/>
</dbReference>
<feature type="compositionally biased region" description="Low complexity" evidence="13">
    <location>
        <begin position="360"/>
        <end position="383"/>
    </location>
</feature>
<dbReference type="OrthoDB" id="10261385at2759"/>
<dbReference type="PROSITE" id="PS00178">
    <property type="entry name" value="AA_TRNA_LIGASE_I"/>
    <property type="match status" value="1"/>
</dbReference>
<dbReference type="Proteomes" id="UP000007264">
    <property type="component" value="Unassembled WGS sequence"/>
</dbReference>
<dbReference type="SMART" id="SM00116">
    <property type="entry name" value="CBS"/>
    <property type="match status" value="3"/>
</dbReference>
<keyword evidence="6" id="KW-0436">Ligase</keyword>
<dbReference type="eggNOG" id="KOG2145">
    <property type="taxonomic scope" value="Eukaryota"/>
</dbReference>
<dbReference type="GO" id="GO:0009791">
    <property type="term" value="P:post-embryonic development"/>
    <property type="evidence" value="ECO:0007669"/>
    <property type="project" value="UniProtKB-ARBA"/>
</dbReference>
<dbReference type="PANTHER" id="PTHR10055:SF1">
    <property type="entry name" value="TRYPTOPHAN--TRNA LIGASE, CYTOPLASMIC"/>
    <property type="match status" value="1"/>
</dbReference>
<dbReference type="GO" id="GO:0004830">
    <property type="term" value="F:tryptophan-tRNA ligase activity"/>
    <property type="evidence" value="ECO:0007669"/>
    <property type="project" value="UniProtKB-EC"/>
</dbReference>
<dbReference type="CDD" id="cd02859">
    <property type="entry name" value="E_set_AMPKbeta_like_N"/>
    <property type="match status" value="1"/>
</dbReference>
<dbReference type="AlphaFoldDB" id="I0Z6E7"/>
<feature type="domain" description="CBS" evidence="14">
    <location>
        <begin position="667"/>
        <end position="725"/>
    </location>
</feature>
<evidence type="ECO:0000256" key="1">
    <source>
        <dbReference type="ARBA" id="ARBA00004496"/>
    </source>
</evidence>
<dbReference type="EMBL" id="AGSI01000003">
    <property type="protein sequence ID" value="EIE26216.1"/>
    <property type="molecule type" value="Genomic_DNA"/>
</dbReference>
<evidence type="ECO:0000256" key="8">
    <source>
        <dbReference type="ARBA" id="ARBA00022840"/>
    </source>
</evidence>
<comment type="similarity">
    <text evidence="2">Belongs to the class-I aminoacyl-tRNA synthetase family.</text>
</comment>
<dbReference type="SUPFAM" id="SSF52374">
    <property type="entry name" value="Nucleotidylyl transferase"/>
    <property type="match status" value="1"/>
</dbReference>
<dbReference type="SUPFAM" id="SSF81296">
    <property type="entry name" value="E set domains"/>
    <property type="match status" value="1"/>
</dbReference>
<feature type="region of interest" description="Disordered" evidence="13">
    <location>
        <begin position="743"/>
        <end position="763"/>
    </location>
</feature>
<keyword evidence="10" id="KW-0030">Aminoacyl-tRNA synthetase</keyword>
<dbReference type="eggNOG" id="KOG1764">
    <property type="taxonomic scope" value="Eukaryota"/>
</dbReference>
<feature type="compositionally biased region" description="Low complexity" evidence="13">
    <location>
        <begin position="749"/>
        <end position="763"/>
    </location>
</feature>
<sequence length="1188" mass="130809">MFLRDALIRAAAVFLAICAILAVSCMLPVFQELSSPENQDMAFEGSVRDFNVDRGMYVSCQPSEQGCLQQENHILRQKVYSLRKQLGRLSCAVDGVGPTGGICLDADGTHKGRDIGSFDAVLARNLAGFFGPRSVLDLGCGLGEYGRALQEHGIAWEGFDGAENIEEITDHFVRWADLTVPQWLGHKHDWVMSLQVGDSIPAKYEQVYLDNLIRHARHGIVLTWTAPQSDGETSGHGNAKSAAEVIQAMVHLCGSFTRWVETVPMAPVDGQPGLFSVVVHLPPGYHQYKFIVDGEWRHDELQAYMPDPLGNVNNWLFVRKPEPPGAQQPQLPMPGMPEQHMAHPAEQQMAQAQNANALQPPAQHMMQQQMDPQPQPAAGPSAPFSREPEPMASAQIAPSLSTDMDLDISNAESSAESVIALQADEPEFTRNKVRAFLSGHTCYELIPESGKVVVLDVGLPIRQAFHALREQGVASAPLWDEESGSIIGMISASDFIHILRRLRNSVTSGGNPMSEAEMDLHTIGGLREEAAAEGRPLKQLVSLRPEDPLTTAIRKLFNNRCSMAPVLTGPSTGERPPNLTPPGTPPLHSPKSREPSDNEVCSLLHIATISGVLAALMRHFRASFASLPLLGQAIGSLPLGTWSPESSLVRRELNGGQQGEERRDRRKVRPLHTVQPGTPLTTALGMLLEAGVSVLPVVDGSGVLIDMYARSDITQLAKGNAYNRLQWEEVTVGQALALAQIANPPWPNSQPGAQGQAQGPESSAASQRQQRVFVCTAHDTLRSVVEQLSASGMRRLFVVEPETSRVEGIFGCSQLTQDLVARIEQLTGKPAHPFLKRGFFYAHRDLKDVLDAYEKGEPFYLYTGRGPSSESLHLGHLVPFIFTKWLQDAFQVPLVIQITDDEKTLFRSLELEEAYRLGKENIKDIIACGFDPDKTFIFSDFDYVKGEFYRNVIRIQRSVTMNSIRSLMGMTQEDNIGKIAFPAVQAAPCFPTSFPHIFGTQKNIRCLIPCAIDQDPYFRMTRDVAPKLGYFKPALIESCFFPALQGETGKMSASDPTSAIFVTDTAKQIKTKINKHAFSGGCATQDEHREKGANLDVDVSWKYLNFFLEDDARLAEIGQLYGSGQMLTGEIKAELIQVLQTIVKEHQERRAAITDEVVQSFTGERPMTGLLEKLFPKMQIQAEAKAKK</sequence>
<feature type="region of interest" description="Disordered" evidence="13">
    <location>
        <begin position="360"/>
        <end position="393"/>
    </location>
</feature>
<accession>I0Z6E7</accession>
<dbReference type="eggNOG" id="KOG1616">
    <property type="taxonomic scope" value="Eukaryota"/>
</dbReference>
<comment type="subcellular location">
    <subcellularLocation>
        <location evidence="1">Cytoplasm</location>
    </subcellularLocation>
</comment>
<keyword evidence="5" id="KW-0963">Cytoplasm</keyword>
<dbReference type="Gene3D" id="3.40.50.150">
    <property type="entry name" value="Vaccinia Virus protein VP39"/>
    <property type="match status" value="1"/>
</dbReference>
<dbReference type="InterPro" id="IPR014756">
    <property type="entry name" value="Ig_E-set"/>
</dbReference>
<dbReference type="GO" id="GO:0005524">
    <property type="term" value="F:ATP binding"/>
    <property type="evidence" value="ECO:0007669"/>
    <property type="project" value="UniProtKB-KW"/>
</dbReference>
<evidence type="ECO:0000256" key="12">
    <source>
        <dbReference type="PROSITE-ProRule" id="PRU00703"/>
    </source>
</evidence>
<evidence type="ECO:0000256" key="6">
    <source>
        <dbReference type="ARBA" id="ARBA00022598"/>
    </source>
</evidence>
<name>I0Z6E7_COCSC</name>
<feature type="compositionally biased region" description="Pro residues" evidence="13">
    <location>
        <begin position="578"/>
        <end position="588"/>
    </location>
</feature>
<dbReference type="GO" id="GO:0006436">
    <property type="term" value="P:tryptophanyl-tRNA aminoacylation"/>
    <property type="evidence" value="ECO:0007669"/>
    <property type="project" value="InterPro"/>
</dbReference>
<feature type="domain" description="CBS" evidence="14">
    <location>
        <begin position="445"/>
        <end position="506"/>
    </location>
</feature>
<keyword evidence="12" id="KW-0129">CBS domain</keyword>
<dbReference type="PANTHER" id="PTHR10055">
    <property type="entry name" value="TRYPTOPHANYL-TRNA SYNTHETASE"/>
    <property type="match status" value="1"/>
</dbReference>
<evidence type="ECO:0000313" key="16">
    <source>
        <dbReference type="Proteomes" id="UP000007264"/>
    </source>
</evidence>
<dbReference type="InterPro" id="IPR001412">
    <property type="entry name" value="aa-tRNA-synth_I_CS"/>
</dbReference>
<evidence type="ECO:0000256" key="4">
    <source>
        <dbReference type="ARBA" id="ARBA00013782"/>
    </source>
</evidence>
<evidence type="ECO:0000313" key="15">
    <source>
        <dbReference type="EMBL" id="EIE26216.1"/>
    </source>
</evidence>
<keyword evidence="8" id="KW-0067">ATP-binding</keyword>
<dbReference type="Gene3D" id="1.10.240.10">
    <property type="entry name" value="Tyrosyl-Transfer RNA Synthetase"/>
    <property type="match status" value="1"/>
</dbReference>
<dbReference type="InterPro" id="IPR032640">
    <property type="entry name" value="AMPK1_CBM"/>
</dbReference>
<dbReference type="Pfam" id="PF16561">
    <property type="entry name" value="AMPK1_CBM"/>
    <property type="match status" value="1"/>
</dbReference>
<dbReference type="InterPro" id="IPR002305">
    <property type="entry name" value="aa-tRNA-synth_Ic"/>
</dbReference>
<dbReference type="GeneID" id="17044220"/>
<dbReference type="Gene3D" id="2.60.40.10">
    <property type="entry name" value="Immunoglobulins"/>
    <property type="match status" value="1"/>
</dbReference>
<dbReference type="Pfam" id="PF00579">
    <property type="entry name" value="tRNA-synt_1b"/>
    <property type="match status" value="1"/>
</dbReference>
<proteinExistence type="inferred from homology"/>
<dbReference type="GO" id="GO:0048608">
    <property type="term" value="P:reproductive structure development"/>
    <property type="evidence" value="ECO:0007669"/>
    <property type="project" value="UniProtKB-ARBA"/>
</dbReference>
<dbReference type="SUPFAM" id="SSF53335">
    <property type="entry name" value="S-adenosyl-L-methionine-dependent methyltransferases"/>
    <property type="match status" value="1"/>
</dbReference>
<dbReference type="PROSITE" id="PS51257">
    <property type="entry name" value="PROKAR_LIPOPROTEIN"/>
    <property type="match status" value="1"/>
</dbReference>
<feature type="region of interest" description="Disordered" evidence="13">
    <location>
        <begin position="564"/>
        <end position="597"/>
    </location>
</feature>
<protein>
    <recommendedName>
        <fullName evidence="4">Tryptophan--tRNA ligase, cytoplasmic</fullName>
        <ecNumber evidence="3">6.1.1.2</ecNumber>
    </recommendedName>
    <alternativeName>
        <fullName evidence="11">Tryptophanyl-tRNA synthetase</fullName>
    </alternativeName>
</protein>
<dbReference type="FunFam" id="3.40.50.620:FF:000033">
    <property type="entry name" value="tryptophan--tRNA ligase, cytoplasmic"/>
    <property type="match status" value="1"/>
</dbReference>
<evidence type="ECO:0000256" key="10">
    <source>
        <dbReference type="ARBA" id="ARBA00023146"/>
    </source>
</evidence>
<dbReference type="NCBIfam" id="TIGR00233">
    <property type="entry name" value="trpS"/>
    <property type="match status" value="1"/>
</dbReference>
<reference evidence="15 16" key="1">
    <citation type="journal article" date="2012" name="Genome Biol.">
        <title>The genome of the polar eukaryotic microalga coccomyxa subellipsoidea reveals traits of cold adaptation.</title>
        <authorList>
            <person name="Blanc G."/>
            <person name="Agarkova I."/>
            <person name="Grimwood J."/>
            <person name="Kuo A."/>
            <person name="Brueggeman A."/>
            <person name="Dunigan D."/>
            <person name="Gurnon J."/>
            <person name="Ladunga I."/>
            <person name="Lindquist E."/>
            <person name="Lucas S."/>
            <person name="Pangilinan J."/>
            <person name="Proschold T."/>
            <person name="Salamov A."/>
            <person name="Schmutz J."/>
            <person name="Weeks D."/>
            <person name="Yamada T."/>
            <person name="Claverie J.M."/>
            <person name="Grigoriev I."/>
            <person name="Van Etten J."/>
            <person name="Lomsadze A."/>
            <person name="Borodovsky M."/>
        </authorList>
    </citation>
    <scope>NUCLEOTIDE SEQUENCE [LARGE SCALE GENOMIC DNA]</scope>
    <source>
        <strain evidence="15 16">C-169</strain>
    </source>
</reference>
<dbReference type="STRING" id="574566.I0Z6E7"/>
<dbReference type="Gene3D" id="3.10.580.10">
    <property type="entry name" value="CBS-domain"/>
    <property type="match status" value="2"/>
</dbReference>
<evidence type="ECO:0000256" key="5">
    <source>
        <dbReference type="ARBA" id="ARBA00022490"/>
    </source>
</evidence>
<evidence type="ECO:0000256" key="13">
    <source>
        <dbReference type="SAM" id="MobiDB-lite"/>
    </source>
</evidence>
<evidence type="ECO:0000256" key="11">
    <source>
        <dbReference type="ARBA" id="ARBA00030268"/>
    </source>
</evidence>
<keyword evidence="9" id="KW-0648">Protein biosynthesis</keyword>
<feature type="region of interest" description="Disordered" evidence="13">
    <location>
        <begin position="319"/>
        <end position="343"/>
    </location>
</feature>
<feature type="compositionally biased region" description="Pro residues" evidence="13">
    <location>
        <begin position="323"/>
        <end position="335"/>
    </location>
</feature>
<evidence type="ECO:0000256" key="7">
    <source>
        <dbReference type="ARBA" id="ARBA00022741"/>
    </source>
</evidence>
<dbReference type="InterPro" id="IPR000644">
    <property type="entry name" value="CBS_dom"/>
</dbReference>
<keyword evidence="7" id="KW-0547">Nucleotide-binding</keyword>